<gene>
    <name evidence="1" type="ORF">NCTC11388_01662</name>
</gene>
<proteinExistence type="predicted"/>
<dbReference type="EMBL" id="UGYW01000002">
    <property type="protein sequence ID" value="SUJ06319.1"/>
    <property type="molecule type" value="Genomic_DNA"/>
</dbReference>
<reference evidence="1 2" key="1">
    <citation type="submission" date="2018-06" db="EMBL/GenBank/DDBJ databases">
        <authorList>
            <consortium name="Pathogen Informatics"/>
            <person name="Doyle S."/>
        </authorList>
    </citation>
    <scope>NUCLEOTIDE SEQUENCE [LARGE SCALE GENOMIC DNA]</scope>
    <source>
        <strain evidence="1 2">NCTC11388</strain>
    </source>
</reference>
<dbReference type="AlphaFoldDB" id="A0A380BSH2"/>
<dbReference type="Proteomes" id="UP000254893">
    <property type="component" value="Unassembled WGS sequence"/>
</dbReference>
<protein>
    <submittedName>
        <fullName evidence="1">Uncharacterized protein</fullName>
    </submittedName>
</protein>
<name>A0A380BSH2_SPHSI</name>
<organism evidence="1 2">
    <name type="scientific">Sphingobacterium spiritivorum</name>
    <name type="common">Flavobacterium spiritivorum</name>
    <dbReference type="NCBI Taxonomy" id="258"/>
    <lineage>
        <taxon>Bacteria</taxon>
        <taxon>Pseudomonadati</taxon>
        <taxon>Bacteroidota</taxon>
        <taxon>Sphingobacteriia</taxon>
        <taxon>Sphingobacteriales</taxon>
        <taxon>Sphingobacteriaceae</taxon>
        <taxon>Sphingobacterium</taxon>
    </lineage>
</organism>
<sequence>MAYPRAKIESAGFFIIFEKQDKQLGVKCMGESTSITIKSHPQ</sequence>
<evidence type="ECO:0000313" key="1">
    <source>
        <dbReference type="EMBL" id="SUJ06319.1"/>
    </source>
</evidence>
<evidence type="ECO:0000313" key="2">
    <source>
        <dbReference type="Proteomes" id="UP000254893"/>
    </source>
</evidence>
<accession>A0A380BSH2</accession>